<dbReference type="EMBL" id="CAJVQC010022508">
    <property type="protein sequence ID" value="CAG8718277.1"/>
    <property type="molecule type" value="Genomic_DNA"/>
</dbReference>
<organism evidence="1 2">
    <name type="scientific">Racocetra persica</name>
    <dbReference type="NCBI Taxonomy" id="160502"/>
    <lineage>
        <taxon>Eukaryota</taxon>
        <taxon>Fungi</taxon>
        <taxon>Fungi incertae sedis</taxon>
        <taxon>Mucoromycota</taxon>
        <taxon>Glomeromycotina</taxon>
        <taxon>Glomeromycetes</taxon>
        <taxon>Diversisporales</taxon>
        <taxon>Gigasporaceae</taxon>
        <taxon>Racocetra</taxon>
    </lineage>
</organism>
<keyword evidence="2" id="KW-1185">Reference proteome</keyword>
<name>A0ACA9PP30_9GLOM</name>
<evidence type="ECO:0000313" key="2">
    <source>
        <dbReference type="Proteomes" id="UP000789920"/>
    </source>
</evidence>
<comment type="caution">
    <text evidence="1">The sequence shown here is derived from an EMBL/GenBank/DDBJ whole genome shotgun (WGS) entry which is preliminary data.</text>
</comment>
<reference evidence="1" key="1">
    <citation type="submission" date="2021-06" db="EMBL/GenBank/DDBJ databases">
        <authorList>
            <person name="Kallberg Y."/>
            <person name="Tangrot J."/>
            <person name="Rosling A."/>
        </authorList>
    </citation>
    <scope>NUCLEOTIDE SEQUENCE</scope>
    <source>
        <strain evidence="1">MA461A</strain>
    </source>
</reference>
<dbReference type="Proteomes" id="UP000789920">
    <property type="component" value="Unassembled WGS sequence"/>
</dbReference>
<gene>
    <name evidence="1" type="ORF">RPERSI_LOCUS11080</name>
</gene>
<evidence type="ECO:0000313" key="1">
    <source>
        <dbReference type="EMBL" id="CAG8718277.1"/>
    </source>
</evidence>
<sequence>MPVVSVHIKVKSVKVNWIGVSVPKNITVKQFYEDLVAGKIVPE</sequence>
<feature type="non-terminal residue" evidence="1">
    <location>
        <position position="43"/>
    </location>
</feature>
<accession>A0ACA9PP30</accession>
<protein>
    <submittedName>
        <fullName evidence="1">461_t:CDS:1</fullName>
    </submittedName>
</protein>
<proteinExistence type="predicted"/>